<accession>A0AA38CHN6</accession>
<organism evidence="1 2">
    <name type="scientific">Taxus chinensis</name>
    <name type="common">Chinese yew</name>
    <name type="synonym">Taxus wallichiana var. chinensis</name>
    <dbReference type="NCBI Taxonomy" id="29808"/>
    <lineage>
        <taxon>Eukaryota</taxon>
        <taxon>Viridiplantae</taxon>
        <taxon>Streptophyta</taxon>
        <taxon>Embryophyta</taxon>
        <taxon>Tracheophyta</taxon>
        <taxon>Spermatophyta</taxon>
        <taxon>Pinopsida</taxon>
        <taxon>Pinidae</taxon>
        <taxon>Conifers II</taxon>
        <taxon>Cupressales</taxon>
        <taxon>Taxaceae</taxon>
        <taxon>Taxus</taxon>
    </lineage>
</organism>
<feature type="non-terminal residue" evidence="1">
    <location>
        <position position="113"/>
    </location>
</feature>
<dbReference type="Proteomes" id="UP000824469">
    <property type="component" value="Unassembled WGS sequence"/>
</dbReference>
<keyword evidence="2" id="KW-1185">Reference proteome</keyword>
<dbReference type="EMBL" id="JAHRHJ020000009">
    <property type="protein sequence ID" value="KAH9300377.1"/>
    <property type="molecule type" value="Genomic_DNA"/>
</dbReference>
<sequence>RTHCPRILMVQSSPPQNIMTHESVNPILDNEDVLAKLIDLYYCAQDTDENYRNISTSKDYLPITTPNEYGLQVLSLEDAQNFMHCKPCYLKGSPTGIEFSSTIFGDMSSPLDE</sequence>
<comment type="caution">
    <text evidence="1">The sequence shown here is derived from an EMBL/GenBank/DDBJ whole genome shotgun (WGS) entry which is preliminary data.</text>
</comment>
<protein>
    <submittedName>
        <fullName evidence="1">Uncharacterized protein</fullName>
    </submittedName>
</protein>
<gene>
    <name evidence="1" type="ORF">KI387_011960</name>
</gene>
<proteinExistence type="predicted"/>
<feature type="non-terminal residue" evidence="1">
    <location>
        <position position="1"/>
    </location>
</feature>
<evidence type="ECO:0000313" key="2">
    <source>
        <dbReference type="Proteomes" id="UP000824469"/>
    </source>
</evidence>
<name>A0AA38CHN6_TAXCH</name>
<reference evidence="1 2" key="1">
    <citation type="journal article" date="2021" name="Nat. Plants">
        <title>The Taxus genome provides insights into paclitaxel biosynthesis.</title>
        <authorList>
            <person name="Xiong X."/>
            <person name="Gou J."/>
            <person name="Liao Q."/>
            <person name="Li Y."/>
            <person name="Zhou Q."/>
            <person name="Bi G."/>
            <person name="Li C."/>
            <person name="Du R."/>
            <person name="Wang X."/>
            <person name="Sun T."/>
            <person name="Guo L."/>
            <person name="Liang H."/>
            <person name="Lu P."/>
            <person name="Wu Y."/>
            <person name="Zhang Z."/>
            <person name="Ro D.K."/>
            <person name="Shang Y."/>
            <person name="Huang S."/>
            <person name="Yan J."/>
        </authorList>
    </citation>
    <scope>NUCLEOTIDE SEQUENCE [LARGE SCALE GENOMIC DNA]</scope>
    <source>
        <strain evidence="1">Ta-2019</strain>
    </source>
</reference>
<dbReference type="AlphaFoldDB" id="A0AA38CHN6"/>
<evidence type="ECO:0000313" key="1">
    <source>
        <dbReference type="EMBL" id="KAH9300377.1"/>
    </source>
</evidence>